<organism evidence="1 2">
    <name type="scientific">Desulfocucumis palustris</name>
    <dbReference type="NCBI Taxonomy" id="1898651"/>
    <lineage>
        <taxon>Bacteria</taxon>
        <taxon>Bacillati</taxon>
        <taxon>Bacillota</taxon>
        <taxon>Clostridia</taxon>
        <taxon>Eubacteriales</taxon>
        <taxon>Desulfocucumaceae</taxon>
        <taxon>Desulfocucumis</taxon>
    </lineage>
</organism>
<dbReference type="Proteomes" id="UP000239549">
    <property type="component" value="Unassembled WGS sequence"/>
</dbReference>
<dbReference type="AlphaFoldDB" id="A0A2L2XFG5"/>
<evidence type="ECO:0000313" key="1">
    <source>
        <dbReference type="EMBL" id="GBF34872.1"/>
    </source>
</evidence>
<gene>
    <name evidence="1" type="ORF">DCCM_3992</name>
</gene>
<sequence length="58" mass="6251">MPSINKYTPQKLSCAEPFHRLKSAGLIAAAAGRVAAFTVCRECCYNSLYQLNNGDAVS</sequence>
<evidence type="ECO:0000313" key="2">
    <source>
        <dbReference type="Proteomes" id="UP000239549"/>
    </source>
</evidence>
<accession>A0A2L2XFG5</accession>
<proteinExistence type="predicted"/>
<dbReference type="EMBL" id="BFAV01000153">
    <property type="protein sequence ID" value="GBF34872.1"/>
    <property type="molecule type" value="Genomic_DNA"/>
</dbReference>
<name>A0A2L2XFG5_9FIRM</name>
<reference evidence="2" key="1">
    <citation type="submission" date="2018-02" db="EMBL/GenBank/DDBJ databases">
        <title>Genome sequence of Desulfocucumis palustris strain NAW-5.</title>
        <authorList>
            <person name="Watanabe M."/>
            <person name="Kojima H."/>
            <person name="Fukui M."/>
        </authorList>
    </citation>
    <scope>NUCLEOTIDE SEQUENCE [LARGE SCALE GENOMIC DNA]</scope>
    <source>
        <strain evidence="2">NAW-5</strain>
    </source>
</reference>
<keyword evidence="2" id="KW-1185">Reference proteome</keyword>
<protein>
    <submittedName>
        <fullName evidence="1">Uncharacterized protein</fullName>
    </submittedName>
</protein>
<comment type="caution">
    <text evidence="1">The sequence shown here is derived from an EMBL/GenBank/DDBJ whole genome shotgun (WGS) entry which is preliminary data.</text>
</comment>